<feature type="transmembrane region" description="Helical" evidence="6">
    <location>
        <begin position="175"/>
        <end position="198"/>
    </location>
</feature>
<comment type="caution">
    <text evidence="8">The sequence shown here is derived from an EMBL/GenBank/DDBJ whole genome shotgun (WGS) entry which is preliminary data.</text>
</comment>
<feature type="transmembrane region" description="Helical" evidence="6">
    <location>
        <begin position="124"/>
        <end position="139"/>
    </location>
</feature>
<feature type="compositionally biased region" description="Basic and acidic residues" evidence="5">
    <location>
        <begin position="635"/>
        <end position="645"/>
    </location>
</feature>
<keyword evidence="4 6" id="KW-0472">Membrane</keyword>
<dbReference type="Pfam" id="PF00916">
    <property type="entry name" value="Sulfate_transp"/>
    <property type="match status" value="1"/>
</dbReference>
<feature type="transmembrane region" description="Helical" evidence="6">
    <location>
        <begin position="382"/>
        <end position="401"/>
    </location>
</feature>
<sequence length="841" mass="90923">MSGTSSGASTTAGYTLARVLGIKYQEEDKDDHRHEDPFTGLESVFSSRNPLDRPPTASEWLHDQLPSQAEAVGYLKSLLPCTSWLPHYNLQWLAGDVVAGITVGAVLVPQGMAYALLANLPPQYGLYSSFVGPLTYWILGTSKDISLGPVAVLSTVVGTVVADMGVSNGDIPPNVVATGFAVIAGSLVLVIGIFRLGWLVDLISITSLSAFMTGSAITIGASQLPSLFGITSFSNRDAAYRVIVNTLKHLPEAKLDATVGLTALSFLYLIRYTLAKAAERWPSNKRVIFFLNTMRTVFVIVFYTMVSWVINKGRKGDPVVRVLGVVPRGFECIGVPQMPSGIISRLCSHLPAAVIVMIVEHIAISKSFGRVNNYTVDPSQEMVAIGMANLLGTFFGAYSSTGSFSRTAIQSKAGVRTPASGLVSATVVLLATYFLTDVFFYIPNAVLAAVIIHAVGDLITPPSTLCQFWRISPLEVFIFFMGVFLSIFSQIEDGLYATVGISALVLLYRILKARGRFLGQVKVHSVLGDHVIGDSHRQLVGQYGTFEETAEIAARNIFLPLDHDDGSNPEVELGNPYPGIFIYRFSEGLNYPSANFALEYLTSYIYSHTRRSTPEAFDRKGDRPWSSPGQQASGKSREEPSHEQKPTLKAIILDLSSVNNADITSVQRLIDVRNVLDVYAAPDVVDWHFACINNRWTKRALAAGGFGTPTPPRDGVPHRWKSIFSVAEIGGKESAAAVAEANTLKQEPSVMDHRPGDEETVNAVAIIESWEAGDEAPTPGNQAENLGESLKPANRRKGAIIGGLAYPLFHVDLTSAVQSAIANVEARLEARSSLRPVAKTS</sequence>
<dbReference type="PROSITE" id="PS50801">
    <property type="entry name" value="STAS"/>
    <property type="match status" value="1"/>
</dbReference>
<name>A0ABY2GQ40_9HYPO</name>
<protein>
    <recommendedName>
        <fullName evidence="7">STAS domain-containing protein</fullName>
    </recommendedName>
</protein>
<reference evidence="8 9" key="1">
    <citation type="submission" date="2018-01" db="EMBL/GenBank/DDBJ databases">
        <title>Genome characterization of the sugarcane-associated fungus Trichoderma ghanense CCMA-1212 and their application in lignocelulose bioconversion.</title>
        <authorList>
            <person name="Steindorff A.S."/>
            <person name="Mendes T.D."/>
            <person name="Vilela E.S.D."/>
            <person name="Rodrigues D.S."/>
            <person name="Formighieri E.F."/>
            <person name="Melo I.S."/>
            <person name="Favaro L.C.L."/>
        </authorList>
    </citation>
    <scope>NUCLEOTIDE SEQUENCE [LARGE SCALE GENOMIC DNA]</scope>
    <source>
        <strain evidence="8 9">CCMA-1212</strain>
    </source>
</reference>
<dbReference type="InterPro" id="IPR001902">
    <property type="entry name" value="SLC26A/SulP_fam"/>
</dbReference>
<organism evidence="8 9">
    <name type="scientific">Trichoderma ghanense</name>
    <dbReference type="NCBI Taxonomy" id="65468"/>
    <lineage>
        <taxon>Eukaryota</taxon>
        <taxon>Fungi</taxon>
        <taxon>Dikarya</taxon>
        <taxon>Ascomycota</taxon>
        <taxon>Pezizomycotina</taxon>
        <taxon>Sordariomycetes</taxon>
        <taxon>Hypocreomycetidae</taxon>
        <taxon>Hypocreales</taxon>
        <taxon>Hypocreaceae</taxon>
        <taxon>Trichoderma</taxon>
    </lineage>
</organism>
<evidence type="ECO:0000256" key="2">
    <source>
        <dbReference type="ARBA" id="ARBA00022692"/>
    </source>
</evidence>
<dbReference type="RefSeq" id="XP_073553815.1">
    <property type="nucleotide sequence ID" value="XM_073707688.1"/>
</dbReference>
<dbReference type="InterPro" id="IPR018045">
    <property type="entry name" value="S04_transporter_CS"/>
</dbReference>
<proteinExistence type="predicted"/>
<evidence type="ECO:0000256" key="3">
    <source>
        <dbReference type="ARBA" id="ARBA00022989"/>
    </source>
</evidence>
<keyword evidence="2 6" id="KW-0812">Transmembrane</keyword>
<evidence type="ECO:0000259" key="7">
    <source>
        <dbReference type="PROSITE" id="PS50801"/>
    </source>
</evidence>
<keyword evidence="9" id="KW-1185">Reference proteome</keyword>
<evidence type="ECO:0000256" key="4">
    <source>
        <dbReference type="ARBA" id="ARBA00023136"/>
    </source>
</evidence>
<evidence type="ECO:0000256" key="1">
    <source>
        <dbReference type="ARBA" id="ARBA00004141"/>
    </source>
</evidence>
<evidence type="ECO:0000256" key="5">
    <source>
        <dbReference type="SAM" id="MobiDB-lite"/>
    </source>
</evidence>
<feature type="region of interest" description="Disordered" evidence="5">
    <location>
        <begin position="615"/>
        <end position="645"/>
    </location>
</feature>
<dbReference type="Proteomes" id="UP001642720">
    <property type="component" value="Unassembled WGS sequence"/>
</dbReference>
<dbReference type="PANTHER" id="PTHR11814">
    <property type="entry name" value="SULFATE TRANSPORTER"/>
    <property type="match status" value="1"/>
</dbReference>
<dbReference type="EMBL" id="PPTA01000029">
    <property type="protein sequence ID" value="TFA97613.1"/>
    <property type="molecule type" value="Genomic_DNA"/>
</dbReference>
<evidence type="ECO:0000313" key="8">
    <source>
        <dbReference type="EMBL" id="TFA97613.1"/>
    </source>
</evidence>
<feature type="domain" description="STAS" evidence="7">
    <location>
        <begin position="578"/>
        <end position="672"/>
    </location>
</feature>
<feature type="transmembrane region" description="Helical" evidence="6">
    <location>
        <begin position="494"/>
        <end position="511"/>
    </location>
</feature>
<dbReference type="GeneID" id="300582138"/>
<keyword evidence="3 6" id="KW-1133">Transmembrane helix</keyword>
<dbReference type="InterPro" id="IPR011547">
    <property type="entry name" value="SLC26A/SulP_dom"/>
</dbReference>
<feature type="transmembrane region" description="Helical" evidence="6">
    <location>
        <begin position="145"/>
        <end position="163"/>
    </location>
</feature>
<feature type="transmembrane region" description="Helical" evidence="6">
    <location>
        <begin position="287"/>
        <end position="310"/>
    </location>
</feature>
<dbReference type="Gene3D" id="3.30.750.24">
    <property type="entry name" value="STAS domain"/>
    <property type="match status" value="1"/>
</dbReference>
<feature type="transmembrane region" description="Helical" evidence="6">
    <location>
        <begin position="92"/>
        <end position="117"/>
    </location>
</feature>
<dbReference type="InterPro" id="IPR002645">
    <property type="entry name" value="STAS_dom"/>
</dbReference>
<dbReference type="PROSITE" id="PS01130">
    <property type="entry name" value="SLC26A"/>
    <property type="match status" value="1"/>
</dbReference>
<feature type="transmembrane region" description="Helical" evidence="6">
    <location>
        <begin position="257"/>
        <end position="275"/>
    </location>
</feature>
<comment type="subcellular location">
    <subcellularLocation>
        <location evidence="1">Membrane</location>
        <topology evidence="1">Multi-pass membrane protein</topology>
    </subcellularLocation>
</comment>
<gene>
    <name evidence="8" type="ORF">CCMA1212_010652</name>
</gene>
<evidence type="ECO:0000313" key="9">
    <source>
        <dbReference type="Proteomes" id="UP001642720"/>
    </source>
</evidence>
<feature type="transmembrane region" description="Helical" evidence="6">
    <location>
        <begin position="471"/>
        <end position="488"/>
    </location>
</feature>
<accession>A0ABY2GQ40</accession>
<evidence type="ECO:0000256" key="6">
    <source>
        <dbReference type="SAM" id="Phobius"/>
    </source>
</evidence>
<dbReference type="NCBIfam" id="TIGR00815">
    <property type="entry name" value="sulP"/>
    <property type="match status" value="1"/>
</dbReference>
<dbReference type="InterPro" id="IPR036513">
    <property type="entry name" value="STAS_dom_sf"/>
</dbReference>